<dbReference type="Proteomes" id="UP001206925">
    <property type="component" value="Unassembled WGS sequence"/>
</dbReference>
<dbReference type="EMBL" id="JAMZMK010000010">
    <property type="protein sequence ID" value="KAI7758287.1"/>
    <property type="molecule type" value="Genomic_DNA"/>
</dbReference>
<comment type="caution">
    <text evidence="2">The sequence shown here is derived from an EMBL/GenBank/DDBJ whole genome shotgun (WGS) entry which is preliminary data.</text>
</comment>
<evidence type="ECO:0000313" key="3">
    <source>
        <dbReference type="Proteomes" id="UP001206925"/>
    </source>
</evidence>
<feature type="non-terminal residue" evidence="2">
    <location>
        <position position="1"/>
    </location>
</feature>
<feature type="region of interest" description="Disordered" evidence="1">
    <location>
        <begin position="89"/>
        <end position="128"/>
    </location>
</feature>
<gene>
    <name evidence="2" type="ORF">M8C21_009646</name>
</gene>
<name>A0AAD5DF75_AMBAR</name>
<evidence type="ECO:0000313" key="2">
    <source>
        <dbReference type="EMBL" id="KAI7758287.1"/>
    </source>
</evidence>
<sequence>MMNMSTNNKFHNNFVTNRSLYSYPSDDLLLTTVLAGGHFTGPGLLSLSHSYPPAGLGFNRQQPPLLPLPVNHQNIKIYRSNSSFNNINSNSNNNIRLSNPLNKKNVKTRGRDHSLTPKKSKNPKQNHKRDEKDCLLLLHHLAACLCLLFRSGPSSVATRRLRWQPVLMRELLIASDDFLDSD</sequence>
<feature type="compositionally biased region" description="Low complexity" evidence="1">
    <location>
        <begin position="89"/>
        <end position="102"/>
    </location>
</feature>
<organism evidence="2 3">
    <name type="scientific">Ambrosia artemisiifolia</name>
    <name type="common">Common ragweed</name>
    <dbReference type="NCBI Taxonomy" id="4212"/>
    <lineage>
        <taxon>Eukaryota</taxon>
        <taxon>Viridiplantae</taxon>
        <taxon>Streptophyta</taxon>
        <taxon>Embryophyta</taxon>
        <taxon>Tracheophyta</taxon>
        <taxon>Spermatophyta</taxon>
        <taxon>Magnoliopsida</taxon>
        <taxon>eudicotyledons</taxon>
        <taxon>Gunneridae</taxon>
        <taxon>Pentapetalae</taxon>
        <taxon>asterids</taxon>
        <taxon>campanulids</taxon>
        <taxon>Asterales</taxon>
        <taxon>Asteraceae</taxon>
        <taxon>Asteroideae</taxon>
        <taxon>Heliantheae alliance</taxon>
        <taxon>Heliantheae</taxon>
        <taxon>Ambrosia</taxon>
    </lineage>
</organism>
<keyword evidence="3" id="KW-1185">Reference proteome</keyword>
<dbReference type="AlphaFoldDB" id="A0AAD5DF75"/>
<feature type="compositionally biased region" description="Basic residues" evidence="1">
    <location>
        <begin position="116"/>
        <end position="127"/>
    </location>
</feature>
<proteinExistence type="predicted"/>
<protein>
    <submittedName>
        <fullName evidence="2">Uncharacterized protein</fullName>
    </submittedName>
</protein>
<reference evidence="2" key="1">
    <citation type="submission" date="2022-06" db="EMBL/GenBank/DDBJ databases">
        <title>Uncovering the hologenomic basis of an extraordinary plant invasion.</title>
        <authorList>
            <person name="Bieker V.C."/>
            <person name="Martin M.D."/>
            <person name="Gilbert T."/>
            <person name="Hodgins K."/>
            <person name="Battlay P."/>
            <person name="Petersen B."/>
            <person name="Wilson J."/>
        </authorList>
    </citation>
    <scope>NUCLEOTIDE SEQUENCE</scope>
    <source>
        <strain evidence="2">AA19_3_7</strain>
        <tissue evidence="2">Leaf</tissue>
    </source>
</reference>
<evidence type="ECO:0000256" key="1">
    <source>
        <dbReference type="SAM" id="MobiDB-lite"/>
    </source>
</evidence>
<accession>A0AAD5DF75</accession>